<evidence type="ECO:0000256" key="1">
    <source>
        <dbReference type="SAM" id="Phobius"/>
    </source>
</evidence>
<protein>
    <submittedName>
        <fullName evidence="2">Uncharacterized protein</fullName>
    </submittedName>
</protein>
<proteinExistence type="predicted"/>
<keyword evidence="1" id="KW-0472">Membrane</keyword>
<dbReference type="AlphaFoldDB" id="A0AAD2D8A0"/>
<feature type="transmembrane region" description="Helical" evidence="1">
    <location>
        <begin position="105"/>
        <end position="129"/>
    </location>
</feature>
<evidence type="ECO:0000313" key="3">
    <source>
        <dbReference type="Proteomes" id="UP001295684"/>
    </source>
</evidence>
<keyword evidence="1" id="KW-0812">Transmembrane</keyword>
<name>A0AAD2D8A0_EUPCR</name>
<organism evidence="2 3">
    <name type="scientific">Euplotes crassus</name>
    <dbReference type="NCBI Taxonomy" id="5936"/>
    <lineage>
        <taxon>Eukaryota</taxon>
        <taxon>Sar</taxon>
        <taxon>Alveolata</taxon>
        <taxon>Ciliophora</taxon>
        <taxon>Intramacronucleata</taxon>
        <taxon>Spirotrichea</taxon>
        <taxon>Hypotrichia</taxon>
        <taxon>Euplotida</taxon>
        <taxon>Euplotidae</taxon>
        <taxon>Moneuplotes</taxon>
    </lineage>
</organism>
<dbReference type="Proteomes" id="UP001295684">
    <property type="component" value="Unassembled WGS sequence"/>
</dbReference>
<keyword evidence="3" id="KW-1185">Reference proteome</keyword>
<accession>A0AAD2D8A0</accession>
<evidence type="ECO:0000313" key="2">
    <source>
        <dbReference type="EMBL" id="CAI2383165.1"/>
    </source>
</evidence>
<reference evidence="2" key="1">
    <citation type="submission" date="2023-07" db="EMBL/GenBank/DDBJ databases">
        <authorList>
            <consortium name="AG Swart"/>
            <person name="Singh M."/>
            <person name="Singh A."/>
            <person name="Seah K."/>
            <person name="Emmerich C."/>
        </authorList>
    </citation>
    <scope>NUCLEOTIDE SEQUENCE</scope>
    <source>
        <strain evidence="2">DP1</strain>
    </source>
</reference>
<keyword evidence="1" id="KW-1133">Transmembrane helix</keyword>
<dbReference type="EMBL" id="CAMPGE010025407">
    <property type="protein sequence ID" value="CAI2383165.1"/>
    <property type="molecule type" value="Genomic_DNA"/>
</dbReference>
<feature type="transmembrane region" description="Helical" evidence="1">
    <location>
        <begin position="15"/>
        <end position="36"/>
    </location>
</feature>
<comment type="caution">
    <text evidence="2">The sequence shown here is derived from an EMBL/GenBank/DDBJ whole genome shotgun (WGS) entry which is preliminary data.</text>
</comment>
<feature type="transmembrane region" description="Helical" evidence="1">
    <location>
        <begin position="75"/>
        <end position="98"/>
    </location>
</feature>
<sequence>MIRYSLKQGSTSNAFFHYLNLIVVILDIVLVGYFLVTTAATEAWQMLVPVHLVILMPSLLYHWRPNLKNNFLFSWVAHTISSLLIALFFLNVAVLFYMEDGWGQLGMFIFIILVTFPSALISFSLLMLLNSGTTPPQMPYFISQNVELYQGYTTV</sequence>
<feature type="transmembrane region" description="Helical" evidence="1">
    <location>
        <begin position="43"/>
        <end position="63"/>
    </location>
</feature>
<gene>
    <name evidence="2" type="ORF">ECRASSUSDP1_LOCUS24658</name>
</gene>